<name>A0A067NRU0_PLEO1</name>
<gene>
    <name evidence="2" type="ORF">PLEOSDRAFT_1089235</name>
</gene>
<proteinExistence type="predicted"/>
<dbReference type="Gene3D" id="3.30.710.10">
    <property type="entry name" value="Potassium Channel Kv1.1, Chain A"/>
    <property type="match status" value="1"/>
</dbReference>
<dbReference type="InterPro" id="IPR000210">
    <property type="entry name" value="BTB/POZ_dom"/>
</dbReference>
<reference evidence="3" key="1">
    <citation type="journal article" date="2014" name="Proc. Natl. Acad. Sci. U.S.A.">
        <title>Extensive sampling of basidiomycete genomes demonstrates inadequacy of the white-rot/brown-rot paradigm for wood decay fungi.</title>
        <authorList>
            <person name="Riley R."/>
            <person name="Salamov A.A."/>
            <person name="Brown D.W."/>
            <person name="Nagy L.G."/>
            <person name="Floudas D."/>
            <person name="Held B.W."/>
            <person name="Levasseur A."/>
            <person name="Lombard V."/>
            <person name="Morin E."/>
            <person name="Otillar R."/>
            <person name="Lindquist E.A."/>
            <person name="Sun H."/>
            <person name="LaButti K.M."/>
            <person name="Schmutz J."/>
            <person name="Jabbour D."/>
            <person name="Luo H."/>
            <person name="Baker S.E."/>
            <person name="Pisabarro A.G."/>
            <person name="Walton J.D."/>
            <person name="Blanchette R.A."/>
            <person name="Henrissat B."/>
            <person name="Martin F."/>
            <person name="Cullen D."/>
            <person name="Hibbett D.S."/>
            <person name="Grigoriev I.V."/>
        </authorList>
    </citation>
    <scope>NUCLEOTIDE SEQUENCE [LARGE SCALE GENOMIC DNA]</scope>
    <source>
        <strain evidence="3">PC15</strain>
    </source>
</reference>
<sequence>MSSISTTSPDADIILLPTGDGAVEIHAHRCILSAASPFFKTMFSLPQKDAGGIQVIPLPESPYVVDTLLQFIYPVPDPSISSLGELVDILAAATKYDCVAPLASLRRTLISPTFLREEPTRVYAIACRFDLQEEARIASRYTLDVNVLDCPLSEDLKHISAYSYHQLLDLHRRRGRAALDLLKAGDEIKCMQCNGNSFSVYSSPKWWSEFEKRAKEELRARPTSNVIFTMEFLCEVANAGGCVRCPGSVLNSHRYLTKLKESIDALPATI</sequence>
<evidence type="ECO:0000313" key="3">
    <source>
        <dbReference type="Proteomes" id="UP000027073"/>
    </source>
</evidence>
<dbReference type="CDD" id="cd18186">
    <property type="entry name" value="BTB_POZ_ZBTB_KLHL-like"/>
    <property type="match status" value="1"/>
</dbReference>
<dbReference type="InParanoid" id="A0A067NRU0"/>
<dbReference type="VEuPathDB" id="FungiDB:PLEOSDRAFT_1089235"/>
<evidence type="ECO:0000313" key="2">
    <source>
        <dbReference type="EMBL" id="KDQ29735.1"/>
    </source>
</evidence>
<dbReference type="PROSITE" id="PS50097">
    <property type="entry name" value="BTB"/>
    <property type="match status" value="1"/>
</dbReference>
<dbReference type="Pfam" id="PF00651">
    <property type="entry name" value="BTB"/>
    <property type="match status" value="1"/>
</dbReference>
<dbReference type="Proteomes" id="UP000027073">
    <property type="component" value="Unassembled WGS sequence"/>
</dbReference>
<dbReference type="SMART" id="SM00225">
    <property type="entry name" value="BTB"/>
    <property type="match status" value="1"/>
</dbReference>
<dbReference type="HOGENOM" id="CLU_052397_0_2_1"/>
<protein>
    <recommendedName>
        <fullName evidence="1">BTB domain-containing protein</fullName>
    </recommendedName>
</protein>
<dbReference type="STRING" id="1137138.A0A067NRU0"/>
<feature type="domain" description="BTB" evidence="1">
    <location>
        <begin position="11"/>
        <end position="73"/>
    </location>
</feature>
<evidence type="ECO:0000259" key="1">
    <source>
        <dbReference type="PROSITE" id="PS50097"/>
    </source>
</evidence>
<dbReference type="EMBL" id="KL198007">
    <property type="protein sequence ID" value="KDQ29735.1"/>
    <property type="molecule type" value="Genomic_DNA"/>
</dbReference>
<dbReference type="OrthoDB" id="71307at2759"/>
<organism evidence="2 3">
    <name type="scientific">Pleurotus ostreatus (strain PC15)</name>
    <name type="common">Oyster mushroom</name>
    <dbReference type="NCBI Taxonomy" id="1137138"/>
    <lineage>
        <taxon>Eukaryota</taxon>
        <taxon>Fungi</taxon>
        <taxon>Dikarya</taxon>
        <taxon>Basidiomycota</taxon>
        <taxon>Agaricomycotina</taxon>
        <taxon>Agaricomycetes</taxon>
        <taxon>Agaricomycetidae</taxon>
        <taxon>Agaricales</taxon>
        <taxon>Pleurotineae</taxon>
        <taxon>Pleurotaceae</taxon>
        <taxon>Pleurotus</taxon>
    </lineage>
</organism>
<dbReference type="InterPro" id="IPR011333">
    <property type="entry name" value="SKP1/BTB/POZ_sf"/>
</dbReference>
<dbReference type="AlphaFoldDB" id="A0A067NRU0"/>
<dbReference type="SUPFAM" id="SSF54695">
    <property type="entry name" value="POZ domain"/>
    <property type="match status" value="1"/>
</dbReference>
<accession>A0A067NRU0</accession>